<proteinExistence type="predicted"/>
<keyword evidence="3" id="KW-1185">Reference proteome</keyword>
<evidence type="ECO:0000313" key="2">
    <source>
        <dbReference type="EMBL" id="CAK0794221.1"/>
    </source>
</evidence>
<reference evidence="2" key="1">
    <citation type="submission" date="2023-10" db="EMBL/GenBank/DDBJ databases">
        <authorList>
            <person name="Chen Y."/>
            <person name="Shah S."/>
            <person name="Dougan E. K."/>
            <person name="Thang M."/>
            <person name="Chan C."/>
        </authorList>
    </citation>
    <scope>NUCLEOTIDE SEQUENCE [LARGE SCALE GENOMIC DNA]</scope>
</reference>
<accession>A0ABN9PUM9</accession>
<sequence length="221" mass="22817">MRGWSGTRVTVGTRVKKILGSGGPLGPRSLLVRHGLGLPSDVDRDSAHDDAHDDDPHEEDKITESCISATRLQGQTPSEVQSPFTRVRLLGPVPAGRAVLSVNGRVHGPFKPAAPGEDAPLDRSAVALAEDIELAFGHRLGGPSGRKAPDAEDAWPAAAAVASLQAAGAGDDSIVLAYALAVRGLAMEQATWGRPSAVRWCLSGCAFFSRSGGLDGAQCGG</sequence>
<organism evidence="2 3">
    <name type="scientific">Prorocentrum cordatum</name>
    <dbReference type="NCBI Taxonomy" id="2364126"/>
    <lineage>
        <taxon>Eukaryota</taxon>
        <taxon>Sar</taxon>
        <taxon>Alveolata</taxon>
        <taxon>Dinophyceae</taxon>
        <taxon>Prorocentrales</taxon>
        <taxon>Prorocentraceae</taxon>
        <taxon>Prorocentrum</taxon>
    </lineage>
</organism>
<name>A0ABN9PUM9_9DINO</name>
<feature type="region of interest" description="Disordered" evidence="1">
    <location>
        <begin position="36"/>
        <end position="60"/>
    </location>
</feature>
<evidence type="ECO:0000313" key="3">
    <source>
        <dbReference type="Proteomes" id="UP001189429"/>
    </source>
</evidence>
<dbReference type="EMBL" id="CAUYUJ010001113">
    <property type="protein sequence ID" value="CAK0794221.1"/>
    <property type="molecule type" value="Genomic_DNA"/>
</dbReference>
<protein>
    <recommendedName>
        <fullName evidence="4">Selenoprotein O</fullName>
    </recommendedName>
</protein>
<evidence type="ECO:0000256" key="1">
    <source>
        <dbReference type="SAM" id="MobiDB-lite"/>
    </source>
</evidence>
<evidence type="ECO:0008006" key="4">
    <source>
        <dbReference type="Google" id="ProtNLM"/>
    </source>
</evidence>
<comment type="caution">
    <text evidence="2">The sequence shown here is derived from an EMBL/GenBank/DDBJ whole genome shotgun (WGS) entry which is preliminary data.</text>
</comment>
<feature type="compositionally biased region" description="Basic and acidic residues" evidence="1">
    <location>
        <begin position="41"/>
        <end position="60"/>
    </location>
</feature>
<gene>
    <name evidence="2" type="ORF">PCOR1329_LOCUS4284</name>
</gene>
<dbReference type="Proteomes" id="UP001189429">
    <property type="component" value="Unassembled WGS sequence"/>
</dbReference>